<dbReference type="AlphaFoldDB" id="A0A9N9F8X7"/>
<comment type="caution">
    <text evidence="3">The sequence shown here is derived from an EMBL/GenBank/DDBJ whole genome shotgun (WGS) entry which is preliminary data.</text>
</comment>
<dbReference type="OrthoDB" id="2447639at2759"/>
<keyword evidence="4" id="KW-1185">Reference proteome</keyword>
<evidence type="ECO:0000256" key="2">
    <source>
        <dbReference type="SAM" id="MobiDB-lite"/>
    </source>
</evidence>
<dbReference type="Proteomes" id="UP000789396">
    <property type="component" value="Unassembled WGS sequence"/>
</dbReference>
<dbReference type="EMBL" id="CAJVPZ010002689">
    <property type="protein sequence ID" value="CAG8517698.1"/>
    <property type="molecule type" value="Genomic_DNA"/>
</dbReference>
<protein>
    <submittedName>
        <fullName evidence="3">19146_t:CDS:1</fullName>
    </submittedName>
</protein>
<feature type="coiled-coil region" evidence="1">
    <location>
        <begin position="231"/>
        <end position="261"/>
    </location>
</feature>
<gene>
    <name evidence="3" type="ORF">RFULGI_LOCUS3201</name>
</gene>
<sequence>MTEEPGQDKSLARYKKFNHYSHAHFAIEFDHYVNTYVYNSNPKNLSILNFLNYLKDKLVFTSDSKQEIQDALKRMLENAIDSSIIQSGMKKRFKKLLDNISDTFERKEIIEFFAELDKELEAIKNELVEEHISQEDLLNLVNETSNTFKQIKFPTYYNKLKTIWDACITETNYFVLDLRDKEILNQVHNLLDDCELESLFERLLIEDENNHMSKTAREYMMLFDQIIEESLEEYAEDVDAKKEEEKDAEDVEKEMKEDAWNVVKNDIKIEDKAVSEMEKIVHNLSGTAKKLRFLSNTIPIPVHDYNQSEFSDIHIIKIDGVAEFFERLKQIPLFLLEVSRDPSDLDPDKFRTDRHKLMSEGAFALNKFIIKTELPIWNVCKTLGIFLAQAFGDELEIGQIIYIDPGLYLFALFTIPNLIIPTSATNLEHKIKQFKKFERSDQLRIMKHMSKYTTGLSPGRPRTVTFSEFLPKEPSSKVNSNVQRNVTKGKGKG</sequence>
<proteinExistence type="predicted"/>
<evidence type="ECO:0000313" key="3">
    <source>
        <dbReference type="EMBL" id="CAG8517698.1"/>
    </source>
</evidence>
<name>A0A9N9F8X7_9GLOM</name>
<evidence type="ECO:0000256" key="1">
    <source>
        <dbReference type="SAM" id="Coils"/>
    </source>
</evidence>
<evidence type="ECO:0000313" key="4">
    <source>
        <dbReference type="Proteomes" id="UP000789396"/>
    </source>
</evidence>
<organism evidence="3 4">
    <name type="scientific">Racocetra fulgida</name>
    <dbReference type="NCBI Taxonomy" id="60492"/>
    <lineage>
        <taxon>Eukaryota</taxon>
        <taxon>Fungi</taxon>
        <taxon>Fungi incertae sedis</taxon>
        <taxon>Mucoromycota</taxon>
        <taxon>Glomeromycotina</taxon>
        <taxon>Glomeromycetes</taxon>
        <taxon>Diversisporales</taxon>
        <taxon>Gigasporaceae</taxon>
        <taxon>Racocetra</taxon>
    </lineage>
</organism>
<reference evidence="3" key="1">
    <citation type="submission" date="2021-06" db="EMBL/GenBank/DDBJ databases">
        <authorList>
            <person name="Kallberg Y."/>
            <person name="Tangrot J."/>
            <person name="Rosling A."/>
        </authorList>
    </citation>
    <scope>NUCLEOTIDE SEQUENCE</scope>
    <source>
        <strain evidence="3">IN212</strain>
    </source>
</reference>
<feature type="region of interest" description="Disordered" evidence="2">
    <location>
        <begin position="472"/>
        <end position="493"/>
    </location>
</feature>
<keyword evidence="1" id="KW-0175">Coiled coil</keyword>
<accession>A0A9N9F8X7</accession>
<feature type="compositionally biased region" description="Polar residues" evidence="2">
    <location>
        <begin position="476"/>
        <end position="486"/>
    </location>
</feature>